<dbReference type="InterPro" id="IPR046778">
    <property type="entry name" value="UPF0758_N"/>
</dbReference>
<keyword evidence="5" id="KW-0862">Zinc</keyword>
<name>A0A5A5T6Y3_9CHLR</name>
<keyword evidence="4" id="KW-0378">Hydrolase</keyword>
<dbReference type="NCBIfam" id="TIGR00608">
    <property type="entry name" value="radc"/>
    <property type="match status" value="1"/>
</dbReference>
<dbReference type="PANTHER" id="PTHR30471:SF3">
    <property type="entry name" value="UPF0758 PROTEIN YEES-RELATED"/>
    <property type="match status" value="1"/>
</dbReference>
<evidence type="ECO:0000256" key="4">
    <source>
        <dbReference type="ARBA" id="ARBA00022801"/>
    </source>
</evidence>
<dbReference type="InterPro" id="IPR020891">
    <property type="entry name" value="UPF0758_CS"/>
</dbReference>
<keyword evidence="3" id="KW-0479">Metal-binding</keyword>
<dbReference type="SUPFAM" id="SSF47781">
    <property type="entry name" value="RuvA domain 2-like"/>
    <property type="match status" value="1"/>
</dbReference>
<reference evidence="9 10" key="1">
    <citation type="submission" date="2019-01" db="EMBL/GenBank/DDBJ databases">
        <title>Draft genome sequence of Dictyobacter sp. Uno17.</title>
        <authorList>
            <person name="Wang C.M."/>
            <person name="Zheng Y."/>
            <person name="Sakai Y."/>
            <person name="Abe K."/>
            <person name="Yokota A."/>
            <person name="Yabe S."/>
        </authorList>
    </citation>
    <scope>NUCLEOTIDE SEQUENCE [LARGE SCALE GENOMIC DNA]</scope>
    <source>
        <strain evidence="9 10">Uno17</strain>
    </source>
</reference>
<dbReference type="InterPro" id="IPR025657">
    <property type="entry name" value="RadC_JAB"/>
</dbReference>
<proteinExistence type="inferred from homology"/>
<evidence type="ECO:0000256" key="1">
    <source>
        <dbReference type="ARBA" id="ARBA00010243"/>
    </source>
</evidence>
<dbReference type="CDD" id="cd08071">
    <property type="entry name" value="MPN_DUF2466"/>
    <property type="match status" value="1"/>
</dbReference>
<evidence type="ECO:0000313" key="9">
    <source>
        <dbReference type="EMBL" id="GCF07241.1"/>
    </source>
</evidence>
<evidence type="ECO:0000256" key="6">
    <source>
        <dbReference type="ARBA" id="ARBA00023049"/>
    </source>
</evidence>
<sequence>MIQKMTPPNDEMLDIVPDLLTQLVATDAPPTVPLPPAEPEYHATVHDMPIDDRPRERLQKFGADTLSTADLLAIILRTGTQRENVVELATKLLAKYGGLSGLMSADFYELGNEHGIGAAKSAQLKASLEIGKRLSMLSSKKRYQITSADDAARLVRMEMMYLDHEEMHIILLDTKNQVIECIKRYKGTVNSSVLRIAEVMRPAITRNSPRMIVCHNHPSGDPSPSPEDIEVTQQLVEAAKLLDIDILDHIIIGNPRYISLKEKLHW</sequence>
<evidence type="ECO:0000259" key="8">
    <source>
        <dbReference type="PROSITE" id="PS50249"/>
    </source>
</evidence>
<dbReference type="PROSITE" id="PS50249">
    <property type="entry name" value="MPN"/>
    <property type="match status" value="1"/>
</dbReference>
<evidence type="ECO:0000313" key="10">
    <source>
        <dbReference type="Proteomes" id="UP000322530"/>
    </source>
</evidence>
<comment type="caution">
    <text evidence="9">The sequence shown here is derived from an EMBL/GenBank/DDBJ whole genome shotgun (WGS) entry which is preliminary data.</text>
</comment>
<dbReference type="GO" id="GO:0046872">
    <property type="term" value="F:metal ion binding"/>
    <property type="evidence" value="ECO:0007669"/>
    <property type="project" value="UniProtKB-KW"/>
</dbReference>
<dbReference type="InterPro" id="IPR001405">
    <property type="entry name" value="UPF0758"/>
</dbReference>
<keyword evidence="6" id="KW-0482">Metalloprotease</keyword>
<dbReference type="PROSITE" id="PS01302">
    <property type="entry name" value="UPF0758"/>
    <property type="match status" value="1"/>
</dbReference>
<dbReference type="GO" id="GO:0008237">
    <property type="term" value="F:metallopeptidase activity"/>
    <property type="evidence" value="ECO:0007669"/>
    <property type="project" value="UniProtKB-KW"/>
</dbReference>
<comment type="similarity">
    <text evidence="1 7">Belongs to the UPF0758 family.</text>
</comment>
<dbReference type="EMBL" id="BIXY01000007">
    <property type="protein sequence ID" value="GCF07241.1"/>
    <property type="molecule type" value="Genomic_DNA"/>
</dbReference>
<evidence type="ECO:0000256" key="5">
    <source>
        <dbReference type="ARBA" id="ARBA00022833"/>
    </source>
</evidence>
<evidence type="ECO:0000256" key="3">
    <source>
        <dbReference type="ARBA" id="ARBA00022723"/>
    </source>
</evidence>
<keyword evidence="2" id="KW-0645">Protease</keyword>
<organism evidence="9 10">
    <name type="scientific">Dictyobacter arantiisoli</name>
    <dbReference type="NCBI Taxonomy" id="2014874"/>
    <lineage>
        <taxon>Bacteria</taxon>
        <taxon>Bacillati</taxon>
        <taxon>Chloroflexota</taxon>
        <taxon>Ktedonobacteria</taxon>
        <taxon>Ktedonobacterales</taxon>
        <taxon>Dictyobacteraceae</taxon>
        <taxon>Dictyobacter</taxon>
    </lineage>
</organism>
<dbReference type="NCBIfam" id="NF000642">
    <property type="entry name" value="PRK00024.1"/>
    <property type="match status" value="1"/>
</dbReference>
<dbReference type="GO" id="GO:0006508">
    <property type="term" value="P:proteolysis"/>
    <property type="evidence" value="ECO:0007669"/>
    <property type="project" value="UniProtKB-KW"/>
</dbReference>
<keyword evidence="10" id="KW-1185">Reference proteome</keyword>
<evidence type="ECO:0000256" key="2">
    <source>
        <dbReference type="ARBA" id="ARBA00022670"/>
    </source>
</evidence>
<dbReference type="Gene3D" id="3.40.140.10">
    <property type="entry name" value="Cytidine Deaminase, domain 2"/>
    <property type="match status" value="1"/>
</dbReference>
<feature type="domain" description="MPN" evidence="8">
    <location>
        <begin position="144"/>
        <end position="266"/>
    </location>
</feature>
<dbReference type="Pfam" id="PF04002">
    <property type="entry name" value="RadC"/>
    <property type="match status" value="1"/>
</dbReference>
<dbReference type="InterPro" id="IPR037518">
    <property type="entry name" value="MPN"/>
</dbReference>
<gene>
    <name evidence="9" type="ORF">KDI_08050</name>
</gene>
<protein>
    <submittedName>
        <fullName evidence="9">UPF0758 protein</fullName>
    </submittedName>
</protein>
<dbReference type="AlphaFoldDB" id="A0A5A5T6Y3"/>
<dbReference type="Pfam" id="PF20582">
    <property type="entry name" value="UPF0758_N"/>
    <property type="match status" value="1"/>
</dbReference>
<accession>A0A5A5T6Y3</accession>
<dbReference type="InterPro" id="IPR010994">
    <property type="entry name" value="RuvA_2-like"/>
</dbReference>
<dbReference type="PANTHER" id="PTHR30471">
    <property type="entry name" value="DNA REPAIR PROTEIN RADC"/>
    <property type="match status" value="1"/>
</dbReference>
<evidence type="ECO:0000256" key="7">
    <source>
        <dbReference type="RuleBase" id="RU003797"/>
    </source>
</evidence>
<dbReference type="Proteomes" id="UP000322530">
    <property type="component" value="Unassembled WGS sequence"/>
</dbReference>